<dbReference type="InterPro" id="IPR020549">
    <property type="entry name" value="YbeY_CS"/>
</dbReference>
<comment type="similarity">
    <text evidence="2">Belongs to the endoribonuclease YbeY family.</text>
</comment>
<evidence type="ECO:0000313" key="8">
    <source>
        <dbReference type="EMBL" id="PHT59325.1"/>
    </source>
</evidence>
<comment type="cofactor">
    <cofactor evidence="1">
        <name>Zn(2+)</name>
        <dbReference type="ChEBI" id="CHEBI:29105"/>
    </cofactor>
</comment>
<evidence type="ECO:0000256" key="3">
    <source>
        <dbReference type="ARBA" id="ARBA00022722"/>
    </source>
</evidence>
<keyword evidence="5" id="KW-0255">Endonuclease</keyword>
<dbReference type="SUPFAM" id="SSF55486">
    <property type="entry name" value="Metalloproteases ('zincins'), catalytic domain"/>
    <property type="match status" value="1"/>
</dbReference>
<accession>A0A2G2XPA5</accession>
<dbReference type="GO" id="GO:0006364">
    <property type="term" value="P:rRNA processing"/>
    <property type="evidence" value="ECO:0007669"/>
    <property type="project" value="InterPro"/>
</dbReference>
<reference evidence="9" key="2">
    <citation type="journal article" date="2017" name="J. Anim. Genet.">
        <title>Multiple reference genome sequences of hot pepper reveal the massive evolution of plant disease resistance genes by retroduplication.</title>
        <authorList>
            <person name="Kim S."/>
            <person name="Park J."/>
            <person name="Yeom S.-I."/>
            <person name="Kim Y.-M."/>
            <person name="Seo E."/>
            <person name="Kim K.-T."/>
            <person name="Kim M.-S."/>
            <person name="Lee J.M."/>
            <person name="Cheong K."/>
            <person name="Shin H.-S."/>
            <person name="Kim S.-B."/>
            <person name="Han K."/>
            <person name="Lee J."/>
            <person name="Park M."/>
            <person name="Lee H.-A."/>
            <person name="Lee H.-Y."/>
            <person name="Lee Y."/>
            <person name="Oh S."/>
            <person name="Lee J.H."/>
            <person name="Choi E."/>
            <person name="Choi E."/>
            <person name="Lee S.E."/>
            <person name="Jeon J."/>
            <person name="Kim H."/>
            <person name="Choi G."/>
            <person name="Song H."/>
            <person name="Lee J."/>
            <person name="Lee S.-C."/>
            <person name="Kwon J.-K."/>
            <person name="Lee H.-Y."/>
            <person name="Koo N."/>
            <person name="Hong Y."/>
            <person name="Kim R.W."/>
            <person name="Kang W.-H."/>
            <person name="Huh J.H."/>
            <person name="Kang B.-C."/>
            <person name="Yang T.-J."/>
            <person name="Lee Y.-H."/>
            <person name="Bennetzen J.L."/>
            <person name="Choi D."/>
        </authorList>
    </citation>
    <scope>NUCLEOTIDE SEQUENCE [LARGE SCALE GENOMIC DNA]</scope>
    <source>
        <strain evidence="9">cv. PBC81</strain>
    </source>
</reference>
<dbReference type="OrthoDB" id="27226at2759"/>
<dbReference type="PROSITE" id="PS01306">
    <property type="entry name" value="UPF0054"/>
    <property type="match status" value="1"/>
</dbReference>
<dbReference type="GO" id="GO:0004222">
    <property type="term" value="F:metalloendopeptidase activity"/>
    <property type="evidence" value="ECO:0007669"/>
    <property type="project" value="InterPro"/>
</dbReference>
<comment type="caution">
    <text evidence="8">The sequence shown here is derived from an EMBL/GenBank/DDBJ whole genome shotgun (WGS) entry which is preliminary data.</text>
</comment>
<evidence type="ECO:0000256" key="1">
    <source>
        <dbReference type="ARBA" id="ARBA00001947"/>
    </source>
</evidence>
<evidence type="ECO:0000313" key="9">
    <source>
        <dbReference type="Proteomes" id="UP000224567"/>
    </source>
</evidence>
<dbReference type="InterPro" id="IPR002036">
    <property type="entry name" value="YbeY"/>
</dbReference>
<dbReference type="AlphaFoldDB" id="A0A2G2XPA5"/>
<gene>
    <name evidence="8" type="ORF">CQW23_01688</name>
</gene>
<keyword evidence="3" id="KW-0540">Nuclease</keyword>
<keyword evidence="7" id="KW-0862">Zinc</keyword>
<keyword evidence="6" id="KW-0378">Hydrolase</keyword>
<evidence type="ECO:0000256" key="2">
    <source>
        <dbReference type="ARBA" id="ARBA00010875"/>
    </source>
</evidence>
<keyword evidence="9" id="KW-1185">Reference proteome</keyword>
<sequence>MGHSLLDEMPILSVHGLLHLLGFDHEISDGAKAEMEKEEELLLKSLGWKGKVVIRSTYDTEVFGSPPLENIGKFTMLELAENMKAIIY</sequence>
<dbReference type="Gene3D" id="3.40.390.30">
    <property type="entry name" value="Metalloproteases ('zincins'), catalytic domain"/>
    <property type="match status" value="1"/>
</dbReference>
<proteinExistence type="inferred from homology"/>
<evidence type="ECO:0000256" key="5">
    <source>
        <dbReference type="ARBA" id="ARBA00022759"/>
    </source>
</evidence>
<protein>
    <submittedName>
        <fullName evidence="8">Endoribonuclease YbeY</fullName>
    </submittedName>
</protein>
<dbReference type="PANTHER" id="PTHR46986">
    <property type="entry name" value="ENDORIBONUCLEASE YBEY, CHLOROPLASTIC"/>
    <property type="match status" value="1"/>
</dbReference>
<dbReference type="Proteomes" id="UP000224567">
    <property type="component" value="Unassembled WGS sequence"/>
</dbReference>
<dbReference type="GO" id="GO:0046872">
    <property type="term" value="F:metal ion binding"/>
    <property type="evidence" value="ECO:0007669"/>
    <property type="project" value="UniProtKB-KW"/>
</dbReference>
<name>A0A2G2XPA5_CAPBA</name>
<reference evidence="8 9" key="1">
    <citation type="journal article" date="2017" name="Genome Biol.">
        <title>New reference genome sequences of hot pepper reveal the massive evolution of plant disease-resistance genes by retroduplication.</title>
        <authorList>
            <person name="Kim S."/>
            <person name="Park J."/>
            <person name="Yeom S.I."/>
            <person name="Kim Y.M."/>
            <person name="Seo E."/>
            <person name="Kim K.T."/>
            <person name="Kim M.S."/>
            <person name="Lee J.M."/>
            <person name="Cheong K."/>
            <person name="Shin H.S."/>
            <person name="Kim S.B."/>
            <person name="Han K."/>
            <person name="Lee J."/>
            <person name="Park M."/>
            <person name="Lee H.A."/>
            <person name="Lee H.Y."/>
            <person name="Lee Y."/>
            <person name="Oh S."/>
            <person name="Lee J.H."/>
            <person name="Choi E."/>
            <person name="Choi E."/>
            <person name="Lee S.E."/>
            <person name="Jeon J."/>
            <person name="Kim H."/>
            <person name="Choi G."/>
            <person name="Song H."/>
            <person name="Lee J."/>
            <person name="Lee S.C."/>
            <person name="Kwon J.K."/>
            <person name="Lee H.Y."/>
            <person name="Koo N."/>
            <person name="Hong Y."/>
            <person name="Kim R.W."/>
            <person name="Kang W.H."/>
            <person name="Huh J.H."/>
            <person name="Kang B.C."/>
            <person name="Yang T.J."/>
            <person name="Lee Y.H."/>
            <person name="Bennetzen J.L."/>
            <person name="Choi D."/>
        </authorList>
    </citation>
    <scope>NUCLEOTIDE SEQUENCE [LARGE SCALE GENOMIC DNA]</scope>
    <source>
        <strain evidence="9">cv. PBC81</strain>
    </source>
</reference>
<evidence type="ECO:0000256" key="6">
    <source>
        <dbReference type="ARBA" id="ARBA00022801"/>
    </source>
</evidence>
<evidence type="ECO:0000256" key="4">
    <source>
        <dbReference type="ARBA" id="ARBA00022723"/>
    </source>
</evidence>
<dbReference type="PANTHER" id="PTHR46986:SF1">
    <property type="entry name" value="ENDORIBONUCLEASE YBEY, CHLOROPLASTIC"/>
    <property type="match status" value="1"/>
</dbReference>
<dbReference type="Pfam" id="PF02130">
    <property type="entry name" value="YbeY"/>
    <property type="match status" value="1"/>
</dbReference>
<dbReference type="InterPro" id="IPR023091">
    <property type="entry name" value="MetalPrtase_cat_dom_sf_prd"/>
</dbReference>
<organism evidence="8 9">
    <name type="scientific">Capsicum baccatum</name>
    <name type="common">Peruvian pepper</name>
    <dbReference type="NCBI Taxonomy" id="33114"/>
    <lineage>
        <taxon>Eukaryota</taxon>
        <taxon>Viridiplantae</taxon>
        <taxon>Streptophyta</taxon>
        <taxon>Embryophyta</taxon>
        <taxon>Tracheophyta</taxon>
        <taxon>Spermatophyta</taxon>
        <taxon>Magnoliopsida</taxon>
        <taxon>eudicotyledons</taxon>
        <taxon>Gunneridae</taxon>
        <taxon>Pentapetalae</taxon>
        <taxon>asterids</taxon>
        <taxon>lamiids</taxon>
        <taxon>Solanales</taxon>
        <taxon>Solanaceae</taxon>
        <taxon>Solanoideae</taxon>
        <taxon>Capsiceae</taxon>
        <taxon>Capsicum</taxon>
    </lineage>
</organism>
<dbReference type="EMBL" id="MLFT02000001">
    <property type="protein sequence ID" value="PHT59325.1"/>
    <property type="molecule type" value="Genomic_DNA"/>
</dbReference>
<dbReference type="STRING" id="33114.A0A2G2XPA5"/>
<evidence type="ECO:0000256" key="7">
    <source>
        <dbReference type="ARBA" id="ARBA00022833"/>
    </source>
</evidence>
<keyword evidence="4" id="KW-0479">Metal-binding</keyword>
<dbReference type="GO" id="GO:0004519">
    <property type="term" value="F:endonuclease activity"/>
    <property type="evidence" value="ECO:0007669"/>
    <property type="project" value="UniProtKB-KW"/>
</dbReference>